<feature type="domain" description="Serine aminopeptidase S33" evidence="1">
    <location>
        <begin position="25"/>
        <end position="143"/>
    </location>
</feature>
<dbReference type="GO" id="GO:0016787">
    <property type="term" value="F:hydrolase activity"/>
    <property type="evidence" value="ECO:0007669"/>
    <property type="project" value="UniProtKB-KW"/>
</dbReference>
<evidence type="ECO:0000313" key="3">
    <source>
        <dbReference type="Proteomes" id="UP001204151"/>
    </source>
</evidence>
<dbReference type="Gene3D" id="3.40.50.1820">
    <property type="entry name" value="alpha/beta hydrolase"/>
    <property type="match status" value="1"/>
</dbReference>
<dbReference type="InterPro" id="IPR022742">
    <property type="entry name" value="Hydrolase_4"/>
</dbReference>
<dbReference type="SUPFAM" id="SSF53474">
    <property type="entry name" value="alpha/beta-Hydrolases"/>
    <property type="match status" value="1"/>
</dbReference>
<organism evidence="2 3">
    <name type="scientific">Massilia pinisoli</name>
    <dbReference type="NCBI Taxonomy" id="1772194"/>
    <lineage>
        <taxon>Bacteria</taxon>
        <taxon>Pseudomonadati</taxon>
        <taxon>Pseudomonadota</taxon>
        <taxon>Betaproteobacteria</taxon>
        <taxon>Burkholderiales</taxon>
        <taxon>Oxalobacteraceae</taxon>
        <taxon>Telluria group</taxon>
        <taxon>Massilia</taxon>
    </lineage>
</organism>
<reference evidence="2 3" key="1">
    <citation type="submission" date="2022-08" db="EMBL/GenBank/DDBJ databases">
        <title>Reclassification of Massilia species as members of the genera Telluria, Duganella, Pseudoduganella, Mokoshia gen. nov. and Zemynaea gen. nov. using orthogonal and non-orthogonal genome-based approaches.</title>
        <authorList>
            <person name="Bowman J.P."/>
        </authorList>
    </citation>
    <scope>NUCLEOTIDE SEQUENCE [LARGE SCALE GENOMIC DNA]</scope>
    <source>
        <strain evidence="2 3">JCM 31316</strain>
    </source>
</reference>
<proteinExistence type="predicted"/>
<dbReference type="InterPro" id="IPR017208">
    <property type="entry name" value="UCP037442_abhydr"/>
</dbReference>
<dbReference type="InterPro" id="IPR029058">
    <property type="entry name" value="AB_hydrolase_fold"/>
</dbReference>
<protein>
    <submittedName>
        <fullName evidence="2">Alpha/beta fold hydrolase</fullName>
    </submittedName>
</protein>
<sequence>MEPVTILLPDKGTIGATLWQAADPRAVVLVHPATAVTQRYYEAFARYLHGLGMTVLTYDYRGTGRSRPADLRQCTVTMAEWIEDDNTAVTRWAAARFPGLPLLAVGHSVGGHAIALSSCSEALTAAVLVASHAGVTRTVRGAAERLRVWCVMRVLAPIMCAAFGYMPGRRIGLGEDLPRTVMLQWSRWTTLPGYFLDDPAMDAWRRMARVQLPVLVLGFADDPWANPDAMDILLRPLVNARVDRRHLVPRDAGLAAIGHMGFFRKQCADRVWPQVADWLLAQCARAPVRTGSEA</sequence>
<name>A0ABT1ZPL4_9BURK</name>
<dbReference type="Proteomes" id="UP001204151">
    <property type="component" value="Unassembled WGS sequence"/>
</dbReference>
<gene>
    <name evidence="2" type="ORF">NX784_09495</name>
</gene>
<comment type="caution">
    <text evidence="2">The sequence shown here is derived from an EMBL/GenBank/DDBJ whole genome shotgun (WGS) entry which is preliminary data.</text>
</comment>
<keyword evidence="2" id="KW-0378">Hydrolase</keyword>
<evidence type="ECO:0000313" key="2">
    <source>
        <dbReference type="EMBL" id="MCS0581825.1"/>
    </source>
</evidence>
<dbReference type="PIRSF" id="PIRSF037442">
    <property type="entry name" value="UCP037442_abhydr"/>
    <property type="match status" value="1"/>
</dbReference>
<accession>A0ABT1ZPL4</accession>
<evidence type="ECO:0000259" key="1">
    <source>
        <dbReference type="Pfam" id="PF12146"/>
    </source>
</evidence>
<dbReference type="Pfam" id="PF12146">
    <property type="entry name" value="Hydrolase_4"/>
    <property type="match status" value="1"/>
</dbReference>
<dbReference type="RefSeq" id="WP_258816397.1">
    <property type="nucleotide sequence ID" value="NZ_JANUGW010000005.1"/>
</dbReference>
<dbReference type="EMBL" id="JANUGW010000005">
    <property type="protein sequence ID" value="MCS0581825.1"/>
    <property type="molecule type" value="Genomic_DNA"/>
</dbReference>
<keyword evidence="3" id="KW-1185">Reference proteome</keyword>